<dbReference type="EMBL" id="JAINVZ010000001">
    <property type="protein sequence ID" value="MBY8883673.1"/>
    <property type="molecule type" value="Genomic_DNA"/>
</dbReference>
<sequence length="251" mass="27170">MAELLVALSEQTERWVSGLTQTQSRIRALAEREAVRPRQPGGFPVLDAPQAVVMVTDLVARGEHRIAYVRPPDVSFLDPRETRAAILANPEVVAQELVSRPSRVPRTVPGQNRISVRTTWTELHEIAIIDDSMALLPSPGADGSGEIAVVQEPFVVRQLSQFFKAAWVQAGGRAGGPAADDGAGSDIKRRILLMLAEGAKDETVARQLGISLRHCRRHVAEILDQLGSTSRFQAGVRAAMLGAFPAQPPAR</sequence>
<dbReference type="RefSeq" id="WP_222973373.1">
    <property type="nucleotide sequence ID" value="NZ_JAINVZ010000001.1"/>
</dbReference>
<evidence type="ECO:0000313" key="2">
    <source>
        <dbReference type="EMBL" id="MBY8883673.1"/>
    </source>
</evidence>
<organism evidence="2 3">
    <name type="scientific">Streptantibioticus parmotrematis</name>
    <dbReference type="NCBI Taxonomy" id="2873249"/>
    <lineage>
        <taxon>Bacteria</taxon>
        <taxon>Bacillati</taxon>
        <taxon>Actinomycetota</taxon>
        <taxon>Actinomycetes</taxon>
        <taxon>Kitasatosporales</taxon>
        <taxon>Streptomycetaceae</taxon>
        <taxon>Streptantibioticus</taxon>
    </lineage>
</organism>
<feature type="domain" description="HTH luxR-type" evidence="1">
    <location>
        <begin position="181"/>
        <end position="238"/>
    </location>
</feature>
<evidence type="ECO:0000313" key="3">
    <source>
        <dbReference type="Proteomes" id="UP001198565"/>
    </source>
</evidence>
<dbReference type="InterPro" id="IPR036388">
    <property type="entry name" value="WH-like_DNA-bd_sf"/>
</dbReference>
<protein>
    <recommendedName>
        <fullName evidence="1">HTH luxR-type domain-containing protein</fullName>
    </recommendedName>
</protein>
<keyword evidence="3" id="KW-1185">Reference proteome</keyword>
<dbReference type="InterPro" id="IPR000792">
    <property type="entry name" value="Tscrpt_reg_LuxR_C"/>
</dbReference>
<dbReference type="SMART" id="SM00421">
    <property type="entry name" value="HTH_LUXR"/>
    <property type="match status" value="1"/>
</dbReference>
<dbReference type="Gene3D" id="1.10.10.10">
    <property type="entry name" value="Winged helix-like DNA-binding domain superfamily/Winged helix DNA-binding domain"/>
    <property type="match status" value="1"/>
</dbReference>
<name>A0ABS7QKG3_9ACTN</name>
<dbReference type="InterPro" id="IPR016032">
    <property type="entry name" value="Sig_transdc_resp-reg_C-effctor"/>
</dbReference>
<comment type="caution">
    <text evidence="2">The sequence shown here is derived from an EMBL/GenBank/DDBJ whole genome shotgun (WGS) entry which is preliminary data.</text>
</comment>
<evidence type="ECO:0000259" key="1">
    <source>
        <dbReference type="SMART" id="SM00421"/>
    </source>
</evidence>
<dbReference type="SUPFAM" id="SSF46894">
    <property type="entry name" value="C-terminal effector domain of the bipartite response regulators"/>
    <property type="match status" value="1"/>
</dbReference>
<reference evidence="2 3" key="1">
    <citation type="submission" date="2021-08" db="EMBL/GenBank/DDBJ databases">
        <title>Streptomyces sp. PTM05 isolated from lichen.</title>
        <authorList>
            <person name="Somphong A."/>
            <person name="Phongsopitanun W."/>
            <person name="Tanasupawat S."/>
        </authorList>
    </citation>
    <scope>NUCLEOTIDE SEQUENCE [LARGE SCALE GENOMIC DNA]</scope>
    <source>
        <strain evidence="2 3">Ptm05</strain>
    </source>
</reference>
<accession>A0ABS7QKG3</accession>
<gene>
    <name evidence="2" type="ORF">K7472_02280</name>
</gene>
<proteinExistence type="predicted"/>
<dbReference type="Proteomes" id="UP001198565">
    <property type="component" value="Unassembled WGS sequence"/>
</dbReference>